<proteinExistence type="inferred from homology"/>
<dbReference type="PANTHER" id="PTHR18964:SF149">
    <property type="entry name" value="BIFUNCTIONAL UDP-N-ACETYLGLUCOSAMINE 2-EPIMERASE_N-ACETYLMANNOSAMINE KINASE"/>
    <property type="match status" value="1"/>
</dbReference>
<comment type="similarity">
    <text evidence="1">Belongs to the ROK (NagC/XylR) family.</text>
</comment>
<reference evidence="2 3" key="1">
    <citation type="submission" date="2018-08" db="EMBL/GenBank/DDBJ databases">
        <title>A genome reference for cultivated species of the human gut microbiota.</title>
        <authorList>
            <person name="Zou Y."/>
            <person name="Xue W."/>
            <person name="Luo G."/>
        </authorList>
    </citation>
    <scope>NUCLEOTIDE SEQUENCE [LARGE SCALE GENOMIC DNA]</scope>
    <source>
        <strain evidence="2 3">AM22-22</strain>
    </source>
</reference>
<dbReference type="InterPro" id="IPR043129">
    <property type="entry name" value="ATPase_NBD"/>
</dbReference>
<sequence>METSDQPSMLREAAYLSCKEVFDCAKKGDDLSLQILDFVGDQLGNACAMISGVFDPEIYVIGGGVSKAGDILIDTVREHFKKYAFHASTNAEFVLATLGNDAGMYGAVKMVL</sequence>
<protein>
    <submittedName>
        <fullName evidence="2">ROK family protein</fullName>
    </submittedName>
</protein>
<dbReference type="SUPFAM" id="SSF53067">
    <property type="entry name" value="Actin-like ATPase domain"/>
    <property type="match status" value="1"/>
</dbReference>
<evidence type="ECO:0000313" key="3">
    <source>
        <dbReference type="Proteomes" id="UP000284095"/>
    </source>
</evidence>
<evidence type="ECO:0000313" key="2">
    <source>
        <dbReference type="EMBL" id="RHG26021.1"/>
    </source>
</evidence>
<dbReference type="EMBL" id="QRIC01000014">
    <property type="protein sequence ID" value="RHG26021.1"/>
    <property type="molecule type" value="Genomic_DNA"/>
</dbReference>
<dbReference type="PANTHER" id="PTHR18964">
    <property type="entry name" value="ROK (REPRESSOR, ORF, KINASE) FAMILY"/>
    <property type="match status" value="1"/>
</dbReference>
<dbReference type="InterPro" id="IPR000600">
    <property type="entry name" value="ROK"/>
</dbReference>
<gene>
    <name evidence="2" type="ORF">DW265_07420</name>
</gene>
<name>A0A414SVR9_9FIRM</name>
<comment type="caution">
    <text evidence="2">The sequence shown here is derived from an EMBL/GenBank/DDBJ whole genome shotgun (WGS) entry which is preliminary data.</text>
</comment>
<dbReference type="RefSeq" id="WP_118224856.1">
    <property type="nucleotide sequence ID" value="NZ_QRIC01000014.1"/>
</dbReference>
<evidence type="ECO:0000256" key="1">
    <source>
        <dbReference type="ARBA" id="ARBA00006479"/>
    </source>
</evidence>
<dbReference type="AlphaFoldDB" id="A0A414SVR9"/>
<dbReference type="Pfam" id="PF00480">
    <property type="entry name" value="ROK"/>
    <property type="match status" value="1"/>
</dbReference>
<keyword evidence="3" id="KW-1185">Reference proteome</keyword>
<dbReference type="Gene3D" id="3.30.420.40">
    <property type="match status" value="2"/>
</dbReference>
<accession>A0A414SVR9</accession>
<organism evidence="2 3">
    <name type="scientific">Dorea longicatena</name>
    <dbReference type="NCBI Taxonomy" id="88431"/>
    <lineage>
        <taxon>Bacteria</taxon>
        <taxon>Bacillati</taxon>
        <taxon>Bacillota</taxon>
        <taxon>Clostridia</taxon>
        <taxon>Lachnospirales</taxon>
        <taxon>Lachnospiraceae</taxon>
        <taxon>Dorea</taxon>
    </lineage>
</organism>
<dbReference type="Proteomes" id="UP000284095">
    <property type="component" value="Unassembled WGS sequence"/>
</dbReference>